<evidence type="ECO:0000256" key="6">
    <source>
        <dbReference type="ARBA" id="ARBA00023242"/>
    </source>
</evidence>
<dbReference type="Pfam" id="PF11568">
    <property type="entry name" value="Med29"/>
    <property type="match status" value="1"/>
</dbReference>
<comment type="subcellular location">
    <subcellularLocation>
        <location evidence="1">Nucleus</location>
    </subcellularLocation>
</comment>
<evidence type="ECO:0000256" key="4">
    <source>
        <dbReference type="ARBA" id="ARBA00023015"/>
    </source>
</evidence>
<dbReference type="EMBL" id="KB201459">
    <property type="protein sequence ID" value="ESO96429.1"/>
    <property type="molecule type" value="Genomic_DNA"/>
</dbReference>
<feature type="region of interest" description="Disordered" evidence="8">
    <location>
        <begin position="1"/>
        <end position="100"/>
    </location>
</feature>
<dbReference type="GO" id="GO:0003712">
    <property type="term" value="F:transcription coregulator activity"/>
    <property type="evidence" value="ECO:0007669"/>
    <property type="project" value="TreeGrafter"/>
</dbReference>
<dbReference type="InterPro" id="IPR021018">
    <property type="entry name" value="Mediator_Med29_met"/>
</dbReference>
<keyword evidence="5" id="KW-0804">Transcription</keyword>
<evidence type="ECO:0000256" key="5">
    <source>
        <dbReference type="ARBA" id="ARBA00023163"/>
    </source>
</evidence>
<dbReference type="GO" id="GO:0016592">
    <property type="term" value="C:mediator complex"/>
    <property type="evidence" value="ECO:0007669"/>
    <property type="project" value="InterPro"/>
</dbReference>
<dbReference type="STRING" id="225164.V4C4G4"/>
<accession>V4C4G4</accession>
<sequence>MAAPTPMQIQQMQQQMSQMQQQMSQQQMTQQQMNQQQMNQQMNPHMNPQMNPQMSQQMQQQAHPQSQQQNQQQMQQQQVQAAAGQQQQQQQPQQQQQHSGDLDPIYKFKALLPRLKESLSNLFRAAGDVFKHHASQDSGNRTGDSPQQKFEKSLEEFYALCDQMEINLKFALEMHCQSLDSMKYTPHHVTSSIKDSQQPDTMPYPQYLLTVRTQINWAKEMHDVLSEFSKNLATDQIVAK</sequence>
<dbReference type="OrthoDB" id="6366949at2759"/>
<dbReference type="AlphaFoldDB" id="V4C4G4"/>
<comment type="similarity">
    <text evidence="2">Belongs to the Mediator complex subunit 29 family.</text>
</comment>
<dbReference type="GeneID" id="20238167"/>
<dbReference type="RefSeq" id="XP_009052793.1">
    <property type="nucleotide sequence ID" value="XM_009054545.1"/>
</dbReference>
<evidence type="ECO:0000256" key="7">
    <source>
        <dbReference type="ARBA" id="ARBA00031963"/>
    </source>
</evidence>
<keyword evidence="6" id="KW-0539">Nucleus</keyword>
<evidence type="ECO:0000256" key="1">
    <source>
        <dbReference type="ARBA" id="ARBA00004123"/>
    </source>
</evidence>
<dbReference type="CTD" id="20238167"/>
<gene>
    <name evidence="9" type="ORF">LOTGIDRAFT_159839</name>
</gene>
<dbReference type="GO" id="GO:0006357">
    <property type="term" value="P:regulation of transcription by RNA polymerase II"/>
    <property type="evidence" value="ECO:0007669"/>
    <property type="project" value="TreeGrafter"/>
</dbReference>
<protein>
    <recommendedName>
        <fullName evidence="3">Mediator of RNA polymerase II transcription subunit 29</fullName>
    </recommendedName>
    <alternativeName>
        <fullName evidence="7">Mediator complex subunit 29</fullName>
    </alternativeName>
</protein>
<proteinExistence type="inferred from homology"/>
<dbReference type="KEGG" id="lgi:LOTGIDRAFT_159839"/>
<dbReference type="Proteomes" id="UP000030746">
    <property type="component" value="Unassembled WGS sequence"/>
</dbReference>
<evidence type="ECO:0000313" key="10">
    <source>
        <dbReference type="Proteomes" id="UP000030746"/>
    </source>
</evidence>
<keyword evidence="4" id="KW-0805">Transcription regulation</keyword>
<dbReference type="PANTHER" id="PTHR28314">
    <property type="entry name" value="MEDIATOR OF RNA POLYMERASE II TRANSCRIPTION SUBUNIT 29"/>
    <property type="match status" value="1"/>
</dbReference>
<keyword evidence="10" id="KW-1185">Reference proteome</keyword>
<evidence type="ECO:0000313" key="9">
    <source>
        <dbReference type="EMBL" id="ESO96429.1"/>
    </source>
</evidence>
<dbReference type="PANTHER" id="PTHR28314:SF1">
    <property type="entry name" value="MEDIATOR OF RNA POLYMERASE II TRANSCRIPTION SUBUNIT 29"/>
    <property type="match status" value="1"/>
</dbReference>
<dbReference type="HOGENOM" id="CLU_101133_0_0_1"/>
<evidence type="ECO:0000256" key="3">
    <source>
        <dbReference type="ARBA" id="ARBA00019684"/>
    </source>
</evidence>
<evidence type="ECO:0000256" key="8">
    <source>
        <dbReference type="SAM" id="MobiDB-lite"/>
    </source>
</evidence>
<feature type="compositionally biased region" description="Low complexity" evidence="8">
    <location>
        <begin position="1"/>
        <end position="97"/>
    </location>
</feature>
<evidence type="ECO:0000256" key="2">
    <source>
        <dbReference type="ARBA" id="ARBA00009851"/>
    </source>
</evidence>
<reference evidence="9 10" key="1">
    <citation type="journal article" date="2013" name="Nature">
        <title>Insights into bilaterian evolution from three spiralian genomes.</title>
        <authorList>
            <person name="Simakov O."/>
            <person name="Marletaz F."/>
            <person name="Cho S.J."/>
            <person name="Edsinger-Gonzales E."/>
            <person name="Havlak P."/>
            <person name="Hellsten U."/>
            <person name="Kuo D.H."/>
            <person name="Larsson T."/>
            <person name="Lv J."/>
            <person name="Arendt D."/>
            <person name="Savage R."/>
            <person name="Osoegawa K."/>
            <person name="de Jong P."/>
            <person name="Grimwood J."/>
            <person name="Chapman J.A."/>
            <person name="Shapiro H."/>
            <person name="Aerts A."/>
            <person name="Otillar R.P."/>
            <person name="Terry A.Y."/>
            <person name="Boore J.L."/>
            <person name="Grigoriev I.V."/>
            <person name="Lindberg D.R."/>
            <person name="Seaver E.C."/>
            <person name="Weisblat D.A."/>
            <person name="Putnam N.H."/>
            <person name="Rokhsar D.S."/>
        </authorList>
    </citation>
    <scope>NUCLEOTIDE SEQUENCE [LARGE SCALE GENOMIC DNA]</scope>
</reference>
<organism evidence="9 10">
    <name type="scientific">Lottia gigantea</name>
    <name type="common">Giant owl limpet</name>
    <dbReference type="NCBI Taxonomy" id="225164"/>
    <lineage>
        <taxon>Eukaryota</taxon>
        <taxon>Metazoa</taxon>
        <taxon>Spiralia</taxon>
        <taxon>Lophotrochozoa</taxon>
        <taxon>Mollusca</taxon>
        <taxon>Gastropoda</taxon>
        <taxon>Patellogastropoda</taxon>
        <taxon>Lottioidea</taxon>
        <taxon>Lottiidae</taxon>
        <taxon>Lottia</taxon>
    </lineage>
</organism>
<dbReference type="OMA" id="NHYLPGP"/>
<name>V4C4G4_LOTGI</name>